<dbReference type="InterPro" id="IPR036388">
    <property type="entry name" value="WH-like_DNA-bd_sf"/>
</dbReference>
<evidence type="ECO:0000313" key="10">
    <source>
        <dbReference type="Proteomes" id="UP000326702"/>
    </source>
</evidence>
<dbReference type="InterPro" id="IPR041916">
    <property type="entry name" value="Anti_sigma_zinc_sf"/>
</dbReference>
<evidence type="ECO:0000256" key="2">
    <source>
        <dbReference type="ARBA" id="ARBA00023015"/>
    </source>
</evidence>
<dbReference type="Pfam" id="PF13490">
    <property type="entry name" value="zf-HC2"/>
    <property type="match status" value="1"/>
</dbReference>
<dbReference type="KEGG" id="lxl:KDY119_00390"/>
<accession>A0A5P9Q723</accession>
<sequence>MTALDPGTPGTASDAELIAAVRAGDKHAYGELWERHSAAAAAVARQYVPRPADADDVVSDAFAKVLSVLQSGGGPDVAFRAYLFTVVRHTAYGLTEGSRRQRPTDDWAMYESAFGLAASTEEPALEGFERSVVARAYRELPERWQAVLWYTEIESLTPAQIAPLLGLTANGVSALAYRAREGLRQSYLQQHLNGSADEGCRGVNGLLGSYVRGGLAKRETAQVETHLSGCGDCRALVLELGDVAHGMRGVVAPLVLGTGALALVGHALPLGGAVGGAGVAGGAATGTGSATGTGVAAGAGTTGAGGAGASGAAVGSGGAAASSGVGTGVGAAASGASASGSAAAAGAGGTATAGATGLGAFFAAAPITATVVTVGLTAAVGLGVAAGLGAFSHRGSPEAAPVPSVEVPLASATVPATTVPVVGPDTPDLTSPTTVAPTQPADVPTTEVTAPVVPPVTLPTATPTTPPPVPTPANLTLGLDSAPTFTVGSATQVALTASNSGGTSAHDVDVTLQLPQSVEASGASLAPSGTGGSGGGLAGGVVRLDVPEGTCSVSPPSSPTSGSAVTCHLSSLDPGAKAGVVLTLTPRSRSFGGFAWAISAEGYAAPWTGTWTPEDTTVHSANLVPSSASDVTVANPGEGDVTFGLQNTGDAGVPSSATVALAVPDGVEVTSLSGGGSWTAVDGTGGTVWQVPAGFTLGSGGSTTLTAHVVADGPGGATGTAPAGTGRATLAVRGAIADNTTPSVSEGLTVEQPWQGAAAGTPALQCVGPDSVGNATVTVPVASTSAAATTATVTRDAVQGDAGRSGAATGSGSIDVPVTYAPEASTGLTVTFQRTVAGTVRTFTVLTSYTADSCAPRLAVADADAPSASPVALANPDTTTVTAAVTNTGSVAASGLTATVQVVGGETYTVGGDWTQVGETTNGASTWTYSGTVAAKNGRVALPVALTTTDGTAAGTGSLSVTFAPANPDPTVSDPTVTWTQGLTVEGPWTETTLSADAAMQCTGWEQPGQGTITIDVHNGSAVAAFKAGADGADSVTVGPGDSEPLVVPVTYQRHGWHHARSGSVDVTLTRDGRTTTRTVSYVQQPCPGKPVLDAHDGAGASATNPGHVTVSASVTNDGTARARDVVATLDLPTGYTVDDVGGDFHGRGRSIVADRSLAVGDTATLTLDLTVDVDRTAGATDIVGVTFDARRADPSDPATIQVATEARWPVDATAAAQCDGTVTATLTNGSASDVSATVDGTTVTVPGNGTQQLTVRADRRHHVVQAGSVHVTFRHDGFTTTRDAAYDAPDCTHPAASVASVGDCTFDQGTQQSSAPVAILLDNSKSAVAVWFRVSGGDGVLVQAGDTATVQRSVGEQDAVFTVRAAGQTFTLPVDGVQCVPEFHPWRWYDRGDRVTDGSDVYVSTRHQFAVADPHTWVGHFTWQAED</sequence>
<evidence type="ECO:0000256" key="3">
    <source>
        <dbReference type="ARBA" id="ARBA00023082"/>
    </source>
</evidence>
<dbReference type="InterPro" id="IPR007627">
    <property type="entry name" value="RNA_pol_sigma70_r2"/>
</dbReference>
<evidence type="ECO:0000256" key="4">
    <source>
        <dbReference type="ARBA" id="ARBA00023125"/>
    </source>
</evidence>
<keyword evidence="2" id="KW-0805">Transcription regulation</keyword>
<protein>
    <submittedName>
        <fullName evidence="9">Putative PE-PGRS family protein PE PGRS3</fullName>
    </submittedName>
</protein>
<keyword evidence="4" id="KW-0238">DNA-binding</keyword>
<dbReference type="Gene3D" id="1.10.1740.10">
    <property type="match status" value="1"/>
</dbReference>
<feature type="region of interest" description="Disordered" evidence="6">
    <location>
        <begin position="418"/>
        <end position="446"/>
    </location>
</feature>
<proteinExistence type="inferred from homology"/>
<dbReference type="SUPFAM" id="SSF88659">
    <property type="entry name" value="Sigma3 and sigma4 domains of RNA polymerase sigma factors"/>
    <property type="match status" value="1"/>
</dbReference>
<dbReference type="NCBIfam" id="TIGR02937">
    <property type="entry name" value="sigma70-ECF"/>
    <property type="match status" value="1"/>
</dbReference>
<evidence type="ECO:0000256" key="1">
    <source>
        <dbReference type="ARBA" id="ARBA00010641"/>
    </source>
</evidence>
<dbReference type="EMBL" id="CP045529">
    <property type="protein sequence ID" value="QFU96900.1"/>
    <property type="molecule type" value="Genomic_DNA"/>
</dbReference>
<feature type="domain" description="RNA polymerase sigma-70 region 2" evidence="7">
    <location>
        <begin position="32"/>
        <end position="92"/>
    </location>
</feature>
<dbReference type="Gene3D" id="1.10.10.10">
    <property type="entry name" value="Winged helix-like DNA-binding domain superfamily/Winged helix DNA-binding domain"/>
    <property type="match status" value="1"/>
</dbReference>
<reference evidence="9 10" key="1">
    <citation type="submission" date="2019-10" db="EMBL/GenBank/DDBJ databases">
        <title>Genome sequence of Luteimicrobium xylanilyticum HY-24.</title>
        <authorList>
            <person name="Kim D.Y."/>
            <person name="Park H.-Y."/>
        </authorList>
    </citation>
    <scope>NUCLEOTIDE SEQUENCE [LARGE SCALE GENOMIC DNA]</scope>
    <source>
        <strain evidence="9 10">HY-24</strain>
    </source>
</reference>
<evidence type="ECO:0000259" key="8">
    <source>
        <dbReference type="Pfam" id="PF13490"/>
    </source>
</evidence>
<evidence type="ECO:0000256" key="6">
    <source>
        <dbReference type="SAM" id="MobiDB-lite"/>
    </source>
</evidence>
<dbReference type="PANTHER" id="PTHR43133">
    <property type="entry name" value="RNA POLYMERASE ECF-TYPE SIGMA FACTO"/>
    <property type="match status" value="1"/>
</dbReference>
<dbReference type="PANTHER" id="PTHR43133:SF8">
    <property type="entry name" value="RNA POLYMERASE SIGMA FACTOR HI_1459-RELATED"/>
    <property type="match status" value="1"/>
</dbReference>
<evidence type="ECO:0000256" key="5">
    <source>
        <dbReference type="ARBA" id="ARBA00023163"/>
    </source>
</evidence>
<dbReference type="Proteomes" id="UP000326702">
    <property type="component" value="Chromosome"/>
</dbReference>
<dbReference type="GO" id="GO:0006352">
    <property type="term" value="P:DNA-templated transcription initiation"/>
    <property type="evidence" value="ECO:0007669"/>
    <property type="project" value="InterPro"/>
</dbReference>
<dbReference type="InterPro" id="IPR014284">
    <property type="entry name" value="RNA_pol_sigma-70_dom"/>
</dbReference>
<dbReference type="GO" id="GO:0016987">
    <property type="term" value="F:sigma factor activity"/>
    <property type="evidence" value="ECO:0007669"/>
    <property type="project" value="UniProtKB-KW"/>
</dbReference>
<keyword evidence="5" id="KW-0804">Transcription</keyword>
<organism evidence="9 10">
    <name type="scientific">Luteimicrobium xylanilyticum</name>
    <dbReference type="NCBI Taxonomy" id="1133546"/>
    <lineage>
        <taxon>Bacteria</taxon>
        <taxon>Bacillati</taxon>
        <taxon>Actinomycetota</taxon>
        <taxon>Actinomycetes</taxon>
        <taxon>Micrococcales</taxon>
        <taxon>Luteimicrobium</taxon>
    </lineage>
</organism>
<dbReference type="Gene3D" id="1.10.10.1320">
    <property type="entry name" value="Anti-sigma factor, zinc-finger domain"/>
    <property type="match status" value="1"/>
</dbReference>
<dbReference type="InterPro" id="IPR027383">
    <property type="entry name" value="Znf_put"/>
</dbReference>
<keyword evidence="10" id="KW-1185">Reference proteome</keyword>
<dbReference type="SUPFAM" id="SSF88946">
    <property type="entry name" value="Sigma2 domain of RNA polymerase sigma factors"/>
    <property type="match status" value="1"/>
</dbReference>
<evidence type="ECO:0000313" key="9">
    <source>
        <dbReference type="EMBL" id="QFU96900.1"/>
    </source>
</evidence>
<dbReference type="InterPro" id="IPR013325">
    <property type="entry name" value="RNA_pol_sigma_r2"/>
</dbReference>
<dbReference type="Pfam" id="PF04542">
    <property type="entry name" value="Sigma70_r2"/>
    <property type="match status" value="1"/>
</dbReference>
<keyword evidence="3" id="KW-0731">Sigma factor</keyword>
<feature type="compositionally biased region" description="Low complexity" evidence="6">
    <location>
        <begin position="418"/>
        <end position="430"/>
    </location>
</feature>
<dbReference type="GO" id="GO:0003677">
    <property type="term" value="F:DNA binding"/>
    <property type="evidence" value="ECO:0007669"/>
    <property type="project" value="UniProtKB-KW"/>
</dbReference>
<comment type="similarity">
    <text evidence="1">Belongs to the sigma-70 factor family. ECF subfamily.</text>
</comment>
<dbReference type="InterPro" id="IPR013324">
    <property type="entry name" value="RNA_pol_sigma_r3/r4-like"/>
</dbReference>
<dbReference type="InterPro" id="IPR039425">
    <property type="entry name" value="RNA_pol_sigma-70-like"/>
</dbReference>
<evidence type="ECO:0000259" key="7">
    <source>
        <dbReference type="Pfam" id="PF04542"/>
    </source>
</evidence>
<gene>
    <name evidence="9" type="ORF">KDY119_00390</name>
</gene>
<name>A0A5P9Q723_9MICO</name>
<dbReference type="RefSeq" id="WP_194174309.1">
    <property type="nucleotide sequence ID" value="NZ_CP045529.1"/>
</dbReference>
<feature type="domain" description="Putative zinc-finger" evidence="8">
    <location>
        <begin position="200"/>
        <end position="234"/>
    </location>
</feature>